<organism evidence="2 3">
    <name type="scientific">Paraburkholderia susongensis</name>
    <dbReference type="NCBI Taxonomy" id="1515439"/>
    <lineage>
        <taxon>Bacteria</taxon>
        <taxon>Pseudomonadati</taxon>
        <taxon>Pseudomonadota</taxon>
        <taxon>Betaproteobacteria</taxon>
        <taxon>Burkholderiales</taxon>
        <taxon>Burkholderiaceae</taxon>
        <taxon>Paraburkholderia</taxon>
    </lineage>
</organism>
<sequence>MTRQNRPSLSTSGIEQNLPLRDSESDSLTLQHERRRPNGRATPETKAKDVFKLERSRQRTAIKHMQATHGEMALTTKVLLELLSDTAFVALLRAQGFTSIPKLLHQRLMERR</sequence>
<accession>A0A1X7KF42</accession>
<protein>
    <submittedName>
        <fullName evidence="2">Uncharacterized protein</fullName>
    </submittedName>
</protein>
<evidence type="ECO:0000313" key="2">
    <source>
        <dbReference type="EMBL" id="SMG39542.1"/>
    </source>
</evidence>
<dbReference type="Proteomes" id="UP000193228">
    <property type="component" value="Unassembled WGS sequence"/>
</dbReference>
<dbReference type="OrthoDB" id="9103159at2"/>
<name>A0A1X7KF42_9BURK</name>
<evidence type="ECO:0000313" key="3">
    <source>
        <dbReference type="Proteomes" id="UP000193228"/>
    </source>
</evidence>
<proteinExistence type="predicted"/>
<dbReference type="STRING" id="1515439.SAMN06265784_103683"/>
<dbReference type="RefSeq" id="WP_085483311.1">
    <property type="nucleotide sequence ID" value="NZ_FXAT01000003.1"/>
</dbReference>
<dbReference type="EMBL" id="FXAT01000003">
    <property type="protein sequence ID" value="SMG39542.1"/>
    <property type="molecule type" value="Genomic_DNA"/>
</dbReference>
<dbReference type="AlphaFoldDB" id="A0A1X7KF42"/>
<feature type="compositionally biased region" description="Polar residues" evidence="1">
    <location>
        <begin position="1"/>
        <end position="15"/>
    </location>
</feature>
<keyword evidence="3" id="KW-1185">Reference proteome</keyword>
<reference evidence="3" key="1">
    <citation type="submission" date="2017-04" db="EMBL/GenBank/DDBJ databases">
        <authorList>
            <person name="Varghese N."/>
            <person name="Submissions S."/>
        </authorList>
    </citation>
    <scope>NUCLEOTIDE SEQUENCE [LARGE SCALE GENOMIC DNA]</scope>
    <source>
        <strain evidence="3">LMG 29540</strain>
    </source>
</reference>
<gene>
    <name evidence="2" type="ORF">SAMN06265784_103683</name>
</gene>
<feature type="region of interest" description="Disordered" evidence="1">
    <location>
        <begin position="1"/>
        <end position="48"/>
    </location>
</feature>
<evidence type="ECO:0000256" key="1">
    <source>
        <dbReference type="SAM" id="MobiDB-lite"/>
    </source>
</evidence>